<feature type="compositionally biased region" description="Polar residues" evidence="13">
    <location>
        <begin position="1"/>
        <end position="39"/>
    </location>
</feature>
<name>A0ABN8QMX5_9CNID</name>
<reference evidence="15 16" key="1">
    <citation type="submission" date="2022-05" db="EMBL/GenBank/DDBJ databases">
        <authorList>
            <consortium name="Genoscope - CEA"/>
            <person name="William W."/>
        </authorList>
    </citation>
    <scope>NUCLEOTIDE SEQUENCE [LARGE SCALE GENOMIC DNA]</scope>
</reference>
<dbReference type="EMBL" id="CALNXI010001344">
    <property type="protein sequence ID" value="CAH3165681.1"/>
    <property type="molecule type" value="Genomic_DNA"/>
</dbReference>
<evidence type="ECO:0000256" key="7">
    <source>
        <dbReference type="ARBA" id="ARBA00022787"/>
    </source>
</evidence>
<evidence type="ECO:0000256" key="11">
    <source>
        <dbReference type="ARBA" id="ARBA00023136"/>
    </source>
</evidence>
<proteinExistence type="inferred from homology"/>
<evidence type="ECO:0000313" key="15">
    <source>
        <dbReference type="EMBL" id="CAH3165681.1"/>
    </source>
</evidence>
<evidence type="ECO:0000256" key="10">
    <source>
        <dbReference type="ARBA" id="ARBA00023128"/>
    </source>
</evidence>
<accession>A0ABN8QMX5</accession>
<feature type="domain" description="Mitochondria-eating protein C-terminal" evidence="14">
    <location>
        <begin position="508"/>
        <end position="708"/>
    </location>
</feature>
<evidence type="ECO:0000256" key="2">
    <source>
        <dbReference type="ARBA" id="ARBA00004305"/>
    </source>
</evidence>
<feature type="compositionally biased region" description="Polar residues" evidence="13">
    <location>
        <begin position="430"/>
        <end position="446"/>
    </location>
</feature>
<dbReference type="PANTHER" id="PTHR21771:SF1">
    <property type="entry name" value="MITOCHONDRIA-EATING PROTEIN"/>
    <property type="match status" value="1"/>
</dbReference>
<evidence type="ECO:0000256" key="4">
    <source>
        <dbReference type="ARBA" id="ARBA00008233"/>
    </source>
</evidence>
<gene>
    <name evidence="15" type="ORF">PEVE_00005420</name>
</gene>
<keyword evidence="6" id="KW-0963">Cytoplasm</keyword>
<dbReference type="InterPro" id="IPR026169">
    <property type="entry name" value="MIEAP"/>
</dbReference>
<evidence type="ECO:0000256" key="6">
    <source>
        <dbReference type="ARBA" id="ARBA00022490"/>
    </source>
</evidence>
<protein>
    <recommendedName>
        <fullName evidence="5">Mitochondria-eating protein</fullName>
    </recommendedName>
    <alternativeName>
        <fullName evidence="12">Spermatogenesis-associated protein 18</fullName>
    </alternativeName>
</protein>
<evidence type="ECO:0000256" key="1">
    <source>
        <dbReference type="ARBA" id="ARBA00004294"/>
    </source>
</evidence>
<evidence type="ECO:0000259" key="14">
    <source>
        <dbReference type="Pfam" id="PF16026"/>
    </source>
</evidence>
<dbReference type="PANTHER" id="PTHR21771">
    <property type="entry name" value="MITOCHONDRIA-EATING PROTEIN-RELATED"/>
    <property type="match status" value="1"/>
</dbReference>
<organism evidence="15 16">
    <name type="scientific">Porites evermanni</name>
    <dbReference type="NCBI Taxonomy" id="104178"/>
    <lineage>
        <taxon>Eukaryota</taxon>
        <taxon>Metazoa</taxon>
        <taxon>Cnidaria</taxon>
        <taxon>Anthozoa</taxon>
        <taxon>Hexacorallia</taxon>
        <taxon>Scleractinia</taxon>
        <taxon>Fungiina</taxon>
        <taxon>Poritidae</taxon>
        <taxon>Porites</taxon>
    </lineage>
</organism>
<feature type="region of interest" description="Disordered" evidence="13">
    <location>
        <begin position="1"/>
        <end position="50"/>
    </location>
</feature>
<feature type="region of interest" description="Disordered" evidence="13">
    <location>
        <begin position="408"/>
        <end position="446"/>
    </location>
</feature>
<keyword evidence="8" id="KW-0175">Coiled coil</keyword>
<dbReference type="InterPro" id="IPR031981">
    <property type="entry name" value="MIEAP_C"/>
</dbReference>
<comment type="subcellular location">
    <subcellularLocation>
        <location evidence="3">Cytoplasm</location>
    </subcellularLocation>
    <subcellularLocation>
        <location evidence="2">Mitochondrion matrix</location>
    </subcellularLocation>
    <subcellularLocation>
        <location evidence="1">Mitochondrion outer membrane</location>
    </subcellularLocation>
</comment>
<evidence type="ECO:0000256" key="9">
    <source>
        <dbReference type="ARBA" id="ARBA00023121"/>
    </source>
</evidence>
<keyword evidence="7" id="KW-1000">Mitochondrion outer membrane</keyword>
<dbReference type="Proteomes" id="UP001159427">
    <property type="component" value="Unassembled WGS sequence"/>
</dbReference>
<evidence type="ECO:0000256" key="8">
    <source>
        <dbReference type="ARBA" id="ARBA00023054"/>
    </source>
</evidence>
<evidence type="ECO:0000256" key="5">
    <source>
        <dbReference type="ARBA" id="ARBA00019863"/>
    </source>
</evidence>
<comment type="similarity">
    <text evidence="4">Belongs to the MIEAP family.</text>
</comment>
<comment type="caution">
    <text evidence="15">The sequence shown here is derived from an EMBL/GenBank/DDBJ whole genome shotgun (WGS) entry which is preliminary data.</text>
</comment>
<keyword evidence="11" id="KW-0472">Membrane</keyword>
<evidence type="ECO:0000313" key="16">
    <source>
        <dbReference type="Proteomes" id="UP001159427"/>
    </source>
</evidence>
<evidence type="ECO:0000256" key="13">
    <source>
        <dbReference type="SAM" id="MobiDB-lite"/>
    </source>
</evidence>
<dbReference type="Pfam" id="PF16026">
    <property type="entry name" value="MIEAP"/>
    <property type="match status" value="1"/>
</dbReference>
<keyword evidence="9" id="KW-0446">Lipid-binding</keyword>
<feature type="compositionally biased region" description="Basic and acidic residues" evidence="13">
    <location>
        <begin position="40"/>
        <end position="50"/>
    </location>
</feature>
<keyword evidence="16" id="KW-1185">Reference proteome</keyword>
<evidence type="ECO:0000256" key="3">
    <source>
        <dbReference type="ARBA" id="ARBA00004496"/>
    </source>
</evidence>
<evidence type="ECO:0000256" key="12">
    <source>
        <dbReference type="ARBA" id="ARBA00032687"/>
    </source>
</evidence>
<sequence>MSKGRSSLPPTRANSRQNRSNSFPENDNLQPPTKTNRGSRSFDTKASKPEQDSLEDGKILVLKVIGKVNLRIERKEYQELTRILNQIPGDVLVLILDNLSIESLYADIPSSLASLAALYSKIFYDRQGKLPDHGFSSDDFVHRLVRYFVDVLKYNNQTFASARSREHIKTIFKVCAQIDNSLHERIVQRVEQLSKALKGFSENSLLETMTRSSATRYMRMPEALKSELEWAINHYKSSLQRLADVLLSMPDNHGELDLSSSAHNKVDIDEKTIQYMRKLSRKTIEDRLSFNQSLLSAVQESSRDKLLINGLIDSLGTRINHDKEVLQLLSALRKEFNVSLDEQVLPLLERFHHGYRLVLQLLEESLKDVATLKVPTITRTMASDSESGDVSEDGSDVFDTVTQLDDDETEFSALSSSETEQAERVKPTQRKQSSPNVNGKETNQQQKDINADLQKQLQNKQKELEEAQEMVQLLRKREKNLTDRLQDQAQRQLKKGGKFEDLSAGECRPSALVERYDNLYTQTRLDAMDELDELESLDKVDDSGDIKNKILISVLVVAYRTVQHSLTEKQTKLKKILGIPDDDKIAGHAQEMQDRIADYLRITGARLKIDSIKQDVSKQLWSTLYDFPELQNCVKLKEYMDKCVRLSWMLAVQVPPMSIEYEATEFSEKLHGRFMTSDMTSLEIKYHVWPALIDSKAGVVLYRGTVVT</sequence>
<keyword evidence="10" id="KW-0496">Mitochondrion</keyword>